<reference evidence="1 2" key="1">
    <citation type="submission" date="2018-06" db="EMBL/GenBank/DDBJ databases">
        <authorList>
            <consortium name="Pathogen Informatics"/>
            <person name="Doyle S."/>
        </authorList>
    </citation>
    <scope>NUCLEOTIDE SEQUENCE [LARGE SCALE GENOMIC DNA]</scope>
    <source>
        <strain evidence="1 2">NCTC13067</strain>
    </source>
</reference>
<dbReference type="Proteomes" id="UP000255469">
    <property type="component" value="Unassembled WGS sequence"/>
</dbReference>
<gene>
    <name evidence="1" type="ORF">NCTC13067_00039</name>
</gene>
<evidence type="ECO:0000313" key="1">
    <source>
        <dbReference type="EMBL" id="SUB86407.1"/>
    </source>
</evidence>
<accession>A0A379E108</accession>
<organism evidence="1 2">
    <name type="scientific">Prevotella denticola</name>
    <dbReference type="NCBI Taxonomy" id="28129"/>
    <lineage>
        <taxon>Bacteria</taxon>
        <taxon>Pseudomonadati</taxon>
        <taxon>Bacteroidota</taxon>
        <taxon>Bacteroidia</taxon>
        <taxon>Bacteroidales</taxon>
        <taxon>Prevotellaceae</taxon>
        <taxon>Prevotella</taxon>
    </lineage>
</organism>
<sequence length="99" mass="10486">MGVSPHCSLEKPPFIKKVTLVSGSTTLLSLQLAPIPAAYCKRASPQHAWCPLTTQYVMTLGTSAGGGKTQPQQLHLLPLKTSKQSICTIASKPLSSTLL</sequence>
<proteinExistence type="predicted"/>
<protein>
    <submittedName>
        <fullName evidence="1">Uncharacterized protein</fullName>
    </submittedName>
</protein>
<dbReference type="AlphaFoldDB" id="A0A379E108"/>
<name>A0A379E108_9BACT</name>
<evidence type="ECO:0000313" key="2">
    <source>
        <dbReference type="Proteomes" id="UP000255469"/>
    </source>
</evidence>
<dbReference type="EMBL" id="UGTM01000001">
    <property type="protein sequence ID" value="SUB86407.1"/>
    <property type="molecule type" value="Genomic_DNA"/>
</dbReference>